<dbReference type="GO" id="GO:0005886">
    <property type="term" value="C:plasma membrane"/>
    <property type="evidence" value="ECO:0007669"/>
    <property type="project" value="TreeGrafter"/>
</dbReference>
<gene>
    <name evidence="12" type="ORF">KP509_22G062900</name>
</gene>
<evidence type="ECO:0000256" key="1">
    <source>
        <dbReference type="ARBA" id="ARBA00004141"/>
    </source>
</evidence>
<keyword evidence="8 11" id="KW-1133">Transmembrane helix</keyword>
<sequence length="531" mass="57366">MSEMKGSTSKRKRVPLKSLALISSVAAGVQFGWALQLSLLTPYVQELGIPHRWASYIWLCGPISGMIVQPLIGYFSDRCESRFGRRRPFIVLGALLVIVAVLLISFSADIGYLIGDSLSSRPRAITIFVVGFWMLDLANNTLQGPCRALLADCTGKNMRRTRIANAFFSFFMAVGNVLGFAAGSLSSWHSIFPFTETTACGVSCANLKSAFLVGSVFLFVTTIISMMAAREEPTWSPSNQVTAEQVTLETRLLAGEHVPSTDSSVEKDGTEKTKDEDEDDMEAEQEVREAFFWELFDAFRDLPSRMWYVLLVMALTWVAWFPFTLYDTDWMGRDMYGGSPTTGEDSSTTILYNKGVRMGSFGLMFQSVVLGLFSLCIERLCRKVGASFVWAANNVIIAACFAGIVILTKVTPHPPTSGGLAIALVIFAVLGAPLAVTYSVPYALTASLTSSTGGGQGLSMGILNLAVVVPQIVISVGAGPFDHLFGGGNLPAFVLGSASALIGAVLAVLLLPRPPPEFRTTGIMRTRSCPI</sequence>
<keyword evidence="13" id="KW-1185">Reference proteome</keyword>
<feature type="transmembrane region" description="Helical" evidence="11">
    <location>
        <begin position="358"/>
        <end position="376"/>
    </location>
</feature>
<keyword evidence="6 11" id="KW-0812">Transmembrane</keyword>
<evidence type="ECO:0000256" key="11">
    <source>
        <dbReference type="SAM" id="Phobius"/>
    </source>
</evidence>
<feature type="compositionally biased region" description="Basic and acidic residues" evidence="10">
    <location>
        <begin position="264"/>
        <end position="275"/>
    </location>
</feature>
<proteinExistence type="inferred from homology"/>
<dbReference type="PANTHER" id="PTHR19432">
    <property type="entry name" value="SUGAR TRANSPORTER"/>
    <property type="match status" value="1"/>
</dbReference>
<dbReference type="Pfam" id="PF07690">
    <property type="entry name" value="MFS_1"/>
    <property type="match status" value="1"/>
</dbReference>
<feature type="transmembrane region" description="Helical" evidence="11">
    <location>
        <begin position="88"/>
        <end position="112"/>
    </location>
</feature>
<evidence type="ECO:0000256" key="8">
    <source>
        <dbReference type="ARBA" id="ARBA00022989"/>
    </source>
</evidence>
<feature type="transmembrane region" description="Helical" evidence="11">
    <location>
        <begin position="124"/>
        <end position="142"/>
    </location>
</feature>
<dbReference type="GO" id="GO:0005773">
    <property type="term" value="C:vacuole"/>
    <property type="evidence" value="ECO:0007669"/>
    <property type="project" value="TreeGrafter"/>
</dbReference>
<accession>A0A8T2S7R7</accession>
<dbReference type="EMBL" id="CM035427">
    <property type="protein sequence ID" value="KAH7307507.1"/>
    <property type="molecule type" value="Genomic_DNA"/>
</dbReference>
<keyword evidence="7" id="KW-0769">Symport</keyword>
<dbReference type="GO" id="GO:0008506">
    <property type="term" value="F:sucrose:proton symporter activity"/>
    <property type="evidence" value="ECO:0007669"/>
    <property type="project" value="TreeGrafter"/>
</dbReference>
<dbReference type="AlphaFoldDB" id="A0A8T2S7R7"/>
<protein>
    <submittedName>
        <fullName evidence="12">Uncharacterized protein</fullName>
    </submittedName>
</protein>
<evidence type="ECO:0000256" key="3">
    <source>
        <dbReference type="ARBA" id="ARBA00007134"/>
    </source>
</evidence>
<feature type="transmembrane region" description="Helical" evidence="11">
    <location>
        <begin position="457"/>
        <end position="478"/>
    </location>
</feature>
<keyword evidence="9 11" id="KW-0472">Membrane</keyword>
<evidence type="ECO:0000256" key="2">
    <source>
        <dbReference type="ARBA" id="ARBA00004914"/>
    </source>
</evidence>
<comment type="caution">
    <text evidence="12">The sequence shown here is derived from an EMBL/GenBank/DDBJ whole genome shotgun (WGS) entry which is preliminary data.</text>
</comment>
<evidence type="ECO:0000313" key="12">
    <source>
        <dbReference type="EMBL" id="KAH7307507.1"/>
    </source>
</evidence>
<dbReference type="InterPro" id="IPR011701">
    <property type="entry name" value="MFS"/>
</dbReference>
<feature type="transmembrane region" description="Helical" evidence="11">
    <location>
        <begin position="53"/>
        <end position="76"/>
    </location>
</feature>
<reference evidence="12" key="1">
    <citation type="submission" date="2021-08" db="EMBL/GenBank/DDBJ databases">
        <title>WGS assembly of Ceratopteris richardii.</title>
        <authorList>
            <person name="Marchant D.B."/>
            <person name="Chen G."/>
            <person name="Jenkins J."/>
            <person name="Shu S."/>
            <person name="Leebens-Mack J."/>
            <person name="Grimwood J."/>
            <person name="Schmutz J."/>
            <person name="Soltis P."/>
            <person name="Soltis D."/>
            <person name="Chen Z.-H."/>
        </authorList>
    </citation>
    <scope>NUCLEOTIDE SEQUENCE</scope>
    <source>
        <strain evidence="12">Whitten #5841</strain>
        <tissue evidence="12">Leaf</tissue>
    </source>
</reference>
<keyword evidence="4" id="KW-0813">Transport</keyword>
<feature type="region of interest" description="Disordered" evidence="10">
    <location>
        <begin position="257"/>
        <end position="280"/>
    </location>
</feature>
<evidence type="ECO:0000256" key="6">
    <source>
        <dbReference type="ARBA" id="ARBA00022692"/>
    </source>
</evidence>
<evidence type="ECO:0000313" key="13">
    <source>
        <dbReference type="Proteomes" id="UP000825935"/>
    </source>
</evidence>
<dbReference type="Gene3D" id="1.20.1250.20">
    <property type="entry name" value="MFS general substrate transporter like domains"/>
    <property type="match status" value="1"/>
</dbReference>
<organism evidence="12 13">
    <name type="scientific">Ceratopteris richardii</name>
    <name type="common">Triangle waterfern</name>
    <dbReference type="NCBI Taxonomy" id="49495"/>
    <lineage>
        <taxon>Eukaryota</taxon>
        <taxon>Viridiplantae</taxon>
        <taxon>Streptophyta</taxon>
        <taxon>Embryophyta</taxon>
        <taxon>Tracheophyta</taxon>
        <taxon>Polypodiopsida</taxon>
        <taxon>Polypodiidae</taxon>
        <taxon>Polypodiales</taxon>
        <taxon>Pteridineae</taxon>
        <taxon>Pteridaceae</taxon>
        <taxon>Parkerioideae</taxon>
        <taxon>Ceratopteris</taxon>
    </lineage>
</organism>
<evidence type="ECO:0000256" key="4">
    <source>
        <dbReference type="ARBA" id="ARBA00022448"/>
    </source>
</evidence>
<dbReference type="SUPFAM" id="SSF103473">
    <property type="entry name" value="MFS general substrate transporter"/>
    <property type="match status" value="1"/>
</dbReference>
<dbReference type="Proteomes" id="UP000825935">
    <property type="component" value="Chromosome 22"/>
</dbReference>
<evidence type="ECO:0000256" key="9">
    <source>
        <dbReference type="ARBA" id="ARBA00023136"/>
    </source>
</evidence>
<dbReference type="CDD" id="cd17313">
    <property type="entry name" value="MFS_SLC45_SUC"/>
    <property type="match status" value="1"/>
</dbReference>
<feature type="transmembrane region" description="Helical" evidence="11">
    <location>
        <begin position="420"/>
        <end position="445"/>
    </location>
</feature>
<feature type="transmembrane region" description="Helical" evidence="11">
    <location>
        <begin position="209"/>
        <end position="229"/>
    </location>
</feature>
<name>A0A8T2S7R7_CERRI</name>
<comment type="similarity">
    <text evidence="3">Belongs to the glycoside-pentoside-hexuronide (GPH) cation symporter transporter (TC 2.A.2.4) family.</text>
</comment>
<feature type="transmembrane region" description="Helical" evidence="11">
    <location>
        <begin position="388"/>
        <end position="408"/>
    </location>
</feature>
<dbReference type="OrthoDB" id="28755at2759"/>
<evidence type="ECO:0000256" key="5">
    <source>
        <dbReference type="ARBA" id="ARBA00022597"/>
    </source>
</evidence>
<feature type="transmembrane region" description="Helical" evidence="11">
    <location>
        <begin position="306"/>
        <end position="326"/>
    </location>
</feature>
<keyword evidence="5" id="KW-0762">Sugar transport</keyword>
<comment type="pathway">
    <text evidence="2">Glycan biosynthesis; sucrose metabolism.</text>
</comment>
<evidence type="ECO:0000256" key="10">
    <source>
        <dbReference type="SAM" id="MobiDB-lite"/>
    </source>
</evidence>
<dbReference type="InterPro" id="IPR036259">
    <property type="entry name" value="MFS_trans_sf"/>
</dbReference>
<feature type="transmembrane region" description="Helical" evidence="11">
    <location>
        <begin position="490"/>
        <end position="511"/>
    </location>
</feature>
<dbReference type="OMA" id="HAKNCFC"/>
<dbReference type="PANTHER" id="PTHR19432:SF90">
    <property type="entry name" value="SUCROSE TRANSPORT PROTEIN SUC4"/>
    <property type="match status" value="1"/>
</dbReference>
<comment type="subcellular location">
    <subcellularLocation>
        <location evidence="1">Membrane</location>
        <topology evidence="1">Multi-pass membrane protein</topology>
    </subcellularLocation>
</comment>
<feature type="transmembrane region" description="Helical" evidence="11">
    <location>
        <begin position="163"/>
        <end position="189"/>
    </location>
</feature>
<evidence type="ECO:0000256" key="7">
    <source>
        <dbReference type="ARBA" id="ARBA00022847"/>
    </source>
</evidence>